<evidence type="ECO:0000256" key="1">
    <source>
        <dbReference type="SAM" id="Coils"/>
    </source>
</evidence>
<dbReference type="InParanoid" id="A0A2P6MRG9"/>
<dbReference type="FunFam" id="1.10.418.10:FF:000059">
    <property type="entry name" value="RIKEN cDNA 6430531B16 gene"/>
    <property type="match status" value="1"/>
</dbReference>
<dbReference type="GO" id="GO:0051493">
    <property type="term" value="P:regulation of cytoskeleton organization"/>
    <property type="evidence" value="ECO:0007669"/>
    <property type="project" value="TreeGrafter"/>
</dbReference>
<proteinExistence type="predicted"/>
<dbReference type="Proteomes" id="UP000241769">
    <property type="component" value="Unassembled WGS sequence"/>
</dbReference>
<name>A0A2P6MRG9_9EUKA</name>
<dbReference type="STRING" id="1890364.A0A2P6MRG9"/>
<dbReference type="InterPro" id="IPR001715">
    <property type="entry name" value="CH_dom"/>
</dbReference>
<dbReference type="PANTHER" id="PTHR12509">
    <property type="entry name" value="SPERMATOGENESIS-ASSOCIATED 4-RELATED"/>
    <property type="match status" value="1"/>
</dbReference>
<dbReference type="Pfam" id="PF06294">
    <property type="entry name" value="CH_2"/>
    <property type="match status" value="1"/>
</dbReference>
<comment type="caution">
    <text evidence="3">The sequence shown here is derived from an EMBL/GenBank/DDBJ whole genome shotgun (WGS) entry which is preliminary data.</text>
</comment>
<dbReference type="Gene3D" id="1.10.418.10">
    <property type="entry name" value="Calponin-like domain"/>
    <property type="match status" value="1"/>
</dbReference>
<dbReference type="GO" id="GO:0005930">
    <property type="term" value="C:axoneme"/>
    <property type="evidence" value="ECO:0007669"/>
    <property type="project" value="TreeGrafter"/>
</dbReference>
<dbReference type="EMBL" id="MDYQ01000477">
    <property type="protein sequence ID" value="PRP74300.1"/>
    <property type="molecule type" value="Genomic_DNA"/>
</dbReference>
<dbReference type="PROSITE" id="PS50021">
    <property type="entry name" value="CH"/>
    <property type="match status" value="1"/>
</dbReference>
<dbReference type="GO" id="GO:0008017">
    <property type="term" value="F:microtubule binding"/>
    <property type="evidence" value="ECO:0007669"/>
    <property type="project" value="TreeGrafter"/>
</dbReference>
<evidence type="ECO:0000313" key="3">
    <source>
        <dbReference type="EMBL" id="PRP74300.1"/>
    </source>
</evidence>
<dbReference type="SUPFAM" id="SSF47576">
    <property type="entry name" value="Calponin-homology domain, CH-domain"/>
    <property type="match status" value="1"/>
</dbReference>
<dbReference type="OrthoDB" id="193300at2759"/>
<dbReference type="InterPro" id="IPR052111">
    <property type="entry name" value="Spermatogenesis_Ciliary_MAP"/>
</dbReference>
<keyword evidence="1" id="KW-0175">Coiled coil</keyword>
<dbReference type="InterPro" id="IPR036872">
    <property type="entry name" value="CH_dom_sf"/>
</dbReference>
<organism evidence="3 4">
    <name type="scientific">Planoprotostelium fungivorum</name>
    <dbReference type="NCBI Taxonomy" id="1890364"/>
    <lineage>
        <taxon>Eukaryota</taxon>
        <taxon>Amoebozoa</taxon>
        <taxon>Evosea</taxon>
        <taxon>Variosea</taxon>
        <taxon>Cavosteliida</taxon>
        <taxon>Cavosteliaceae</taxon>
        <taxon>Planoprotostelium</taxon>
    </lineage>
</organism>
<dbReference type="InterPro" id="IPR010441">
    <property type="entry name" value="CH_2"/>
</dbReference>
<gene>
    <name evidence="3" type="ORF">PROFUN_11802</name>
</gene>
<feature type="domain" description="Calponin-homology (CH)" evidence="2">
    <location>
        <begin position="9"/>
        <end position="114"/>
    </location>
</feature>
<protein>
    <recommendedName>
        <fullName evidence="2">Calponin-homology (CH) domain-containing protein</fullName>
    </recommendedName>
</protein>
<keyword evidence="4" id="KW-1185">Reference proteome</keyword>
<feature type="coiled-coil region" evidence="1">
    <location>
        <begin position="205"/>
        <end position="246"/>
    </location>
</feature>
<reference evidence="3 4" key="1">
    <citation type="journal article" date="2018" name="Genome Biol. Evol.">
        <title>Multiple Roots of Fruiting Body Formation in Amoebozoa.</title>
        <authorList>
            <person name="Hillmann F."/>
            <person name="Forbes G."/>
            <person name="Novohradska S."/>
            <person name="Ferling I."/>
            <person name="Riege K."/>
            <person name="Groth M."/>
            <person name="Westermann M."/>
            <person name="Marz M."/>
            <person name="Spaller T."/>
            <person name="Winckler T."/>
            <person name="Schaap P."/>
            <person name="Glockner G."/>
        </authorList>
    </citation>
    <scope>NUCLEOTIDE SEQUENCE [LARGE SCALE GENOMIC DNA]</scope>
    <source>
        <strain evidence="3 4">Jena</strain>
    </source>
</reference>
<evidence type="ECO:0000259" key="2">
    <source>
        <dbReference type="PROSITE" id="PS50021"/>
    </source>
</evidence>
<dbReference type="AlphaFoldDB" id="A0A2P6MRG9"/>
<dbReference type="PANTHER" id="PTHR12509:SF9">
    <property type="entry name" value="SPERM FLAGELLAR PROTEIN 1 ISOFORM X1"/>
    <property type="match status" value="1"/>
</dbReference>
<accession>A0A2P6MRG9</accession>
<sequence length="255" mass="29654">MQMMTPLSESELQSLYAWVDDIPLSRSKRNISRDFSDAVLLAEVIKYHFPRMIELHNYSAANSYQQKLYNWSTLHQRVLRKLDIHLHKEEIEGLASGDGGKIERLLRWVQLRCEQRKADNIMRQQERMMPTMQSHEKLPPVYHSPHRDWEVQYLPPSTKIPQPSMLKLPEPRTSQLNRTSNVKQLPVLPMSAPPALEGSSLQSLLDRKDQTITELNDHVANLEMRLGKMEQILKIKELKIQKLTAKLTKFGMTAP</sequence>
<evidence type="ECO:0000313" key="4">
    <source>
        <dbReference type="Proteomes" id="UP000241769"/>
    </source>
</evidence>